<keyword evidence="5" id="KW-1185">Reference proteome</keyword>
<dbReference type="HOGENOM" id="CLU_010194_2_1_11"/>
<dbReference type="PANTHER" id="PTHR44196">
    <property type="entry name" value="DEHYDROGENASE/REDUCTASE SDR FAMILY MEMBER 7B"/>
    <property type="match status" value="1"/>
</dbReference>
<name>E2SCH6_9ACTN</name>
<dbReference type="Gene3D" id="3.40.50.720">
    <property type="entry name" value="NAD(P)-binding Rossmann-like Domain"/>
    <property type="match status" value="1"/>
</dbReference>
<dbReference type="CDD" id="cd05233">
    <property type="entry name" value="SDR_c"/>
    <property type="match status" value="1"/>
</dbReference>
<dbReference type="InterPro" id="IPR036291">
    <property type="entry name" value="NAD(P)-bd_dom_sf"/>
</dbReference>
<dbReference type="InterPro" id="IPR020904">
    <property type="entry name" value="Sc_DH/Rdtase_CS"/>
</dbReference>
<organism evidence="4 5">
    <name type="scientific">Aeromicrobium marinum DSM 15272</name>
    <dbReference type="NCBI Taxonomy" id="585531"/>
    <lineage>
        <taxon>Bacteria</taxon>
        <taxon>Bacillati</taxon>
        <taxon>Actinomycetota</taxon>
        <taxon>Actinomycetes</taxon>
        <taxon>Propionibacteriales</taxon>
        <taxon>Nocardioidaceae</taxon>
        <taxon>Aeromicrobium</taxon>
    </lineage>
</organism>
<comment type="similarity">
    <text evidence="1 3">Belongs to the short-chain dehydrogenases/reductases (SDR) family.</text>
</comment>
<evidence type="ECO:0000256" key="1">
    <source>
        <dbReference type="ARBA" id="ARBA00006484"/>
    </source>
</evidence>
<dbReference type="SUPFAM" id="SSF51735">
    <property type="entry name" value="NAD(P)-binding Rossmann-fold domains"/>
    <property type="match status" value="1"/>
</dbReference>
<dbReference type="PRINTS" id="PR00081">
    <property type="entry name" value="GDHRDH"/>
</dbReference>
<gene>
    <name evidence="4" type="ORF">HMPREF0063_12138</name>
</gene>
<evidence type="ECO:0000313" key="5">
    <source>
        <dbReference type="Proteomes" id="UP000003111"/>
    </source>
</evidence>
<dbReference type="Proteomes" id="UP000003111">
    <property type="component" value="Unassembled WGS sequence"/>
</dbReference>
<reference evidence="4" key="1">
    <citation type="submission" date="2010-08" db="EMBL/GenBank/DDBJ databases">
        <authorList>
            <person name="Muzny D."/>
            <person name="Qin X."/>
            <person name="Buhay C."/>
            <person name="Dugan-Rocha S."/>
            <person name="Ding Y."/>
            <person name="Chen G."/>
            <person name="Hawes A."/>
            <person name="Holder M."/>
            <person name="Jhangiani S."/>
            <person name="Johnson A."/>
            <person name="Khan Z."/>
            <person name="Li Z."/>
            <person name="Liu W."/>
            <person name="Liu X."/>
            <person name="Perez L."/>
            <person name="Shen H."/>
            <person name="Wang Q."/>
            <person name="Watt J."/>
            <person name="Xi L."/>
            <person name="Xin Y."/>
            <person name="Zhou J."/>
            <person name="Deng J."/>
            <person name="Jiang H."/>
            <person name="Liu Y."/>
            <person name="Qu J."/>
            <person name="Song X.-Z."/>
            <person name="Zhang L."/>
            <person name="Villasana D."/>
            <person name="Johnson A."/>
            <person name="Liu J."/>
            <person name="Liyanage D."/>
            <person name="Lorensuhewa L."/>
            <person name="Robinson T."/>
            <person name="Song A."/>
            <person name="Song B.-B."/>
            <person name="Dinh H."/>
            <person name="Thornton R."/>
            <person name="Coyle M."/>
            <person name="Francisco L."/>
            <person name="Jackson L."/>
            <person name="Javaid M."/>
            <person name="Korchina V."/>
            <person name="Kovar C."/>
            <person name="Mata R."/>
            <person name="Mathew T."/>
            <person name="Ngo R."/>
            <person name="Nguyen L."/>
            <person name="Nguyen N."/>
            <person name="Okwuonu G."/>
            <person name="Ongeri F."/>
            <person name="Pham C."/>
            <person name="Simmons D."/>
            <person name="Wilczek-Boney K."/>
            <person name="Hale W."/>
            <person name="Jakkamsetti A."/>
            <person name="Pham P."/>
            <person name="Ruth R."/>
            <person name="San Lucas F."/>
            <person name="Warren J."/>
            <person name="Zhang J."/>
            <person name="Zhao Z."/>
            <person name="Zhou C."/>
            <person name="Zhu D."/>
            <person name="Lee S."/>
            <person name="Bess C."/>
            <person name="Blankenburg K."/>
            <person name="Forbes L."/>
            <person name="Fu Q."/>
            <person name="Gubbala S."/>
            <person name="Hirani K."/>
            <person name="Jayaseelan J.C."/>
            <person name="Lara F."/>
            <person name="Munidasa M."/>
            <person name="Palculict T."/>
            <person name="Patil S."/>
            <person name="Pu L.-L."/>
            <person name="Saada N."/>
            <person name="Tang L."/>
            <person name="Weissenberger G."/>
            <person name="Zhu Y."/>
            <person name="Hemphill L."/>
            <person name="Shang Y."/>
            <person name="Youmans B."/>
            <person name="Ayvaz T."/>
            <person name="Ross M."/>
            <person name="Santibanez J."/>
            <person name="Aqrawi P."/>
            <person name="Gross S."/>
            <person name="Joshi V."/>
            <person name="Fowler G."/>
            <person name="Nazareth L."/>
            <person name="Reid J."/>
            <person name="Worley K."/>
            <person name="Petrosino J."/>
            <person name="Highlander S."/>
            <person name="Gibbs R."/>
        </authorList>
    </citation>
    <scope>NUCLEOTIDE SEQUENCE [LARGE SCALE GENOMIC DNA]</scope>
    <source>
        <strain evidence="4">DSM 15272</strain>
    </source>
</reference>
<evidence type="ECO:0000256" key="2">
    <source>
        <dbReference type="ARBA" id="ARBA00023002"/>
    </source>
</evidence>
<dbReference type="AlphaFoldDB" id="E2SCH6"/>
<evidence type="ECO:0000313" key="4">
    <source>
        <dbReference type="EMBL" id="EFQ82929.1"/>
    </source>
</evidence>
<protein>
    <submittedName>
        <fullName evidence="4">Oxidoreductase, short chain dehydrogenase/reductase family protein</fullName>
    </submittedName>
</protein>
<dbReference type="GO" id="GO:0016020">
    <property type="term" value="C:membrane"/>
    <property type="evidence" value="ECO:0007669"/>
    <property type="project" value="TreeGrafter"/>
</dbReference>
<dbReference type="PRINTS" id="PR00080">
    <property type="entry name" value="SDRFAMILY"/>
</dbReference>
<evidence type="ECO:0000256" key="3">
    <source>
        <dbReference type="RuleBase" id="RU000363"/>
    </source>
</evidence>
<dbReference type="PANTHER" id="PTHR44196:SF1">
    <property type="entry name" value="DEHYDROGENASE_REDUCTASE SDR FAMILY MEMBER 7B"/>
    <property type="match status" value="1"/>
</dbReference>
<dbReference type="InterPro" id="IPR002347">
    <property type="entry name" value="SDR_fam"/>
</dbReference>
<dbReference type="EMBL" id="ACLF03000006">
    <property type="protein sequence ID" value="EFQ82929.1"/>
    <property type="molecule type" value="Genomic_DNA"/>
</dbReference>
<sequence>MHECVRPRVPASQELPMIGFGSKRTHDSRAVVTGAGSGIGEAFALELAKRGGSVVCSDIDVRTAQATADRITEAGGKAVALACDVSSLEQVTALAQDAQEWFGGVPTLVVNNAGVGAGGQLVGETPWADWEWTLGINLYGVIHGCHTFVPMMREAGQGGVINVASAAAFSAAPRMAQYNVSKAGVMALSETLSAELAGSGVGVTVLCPTFVKTNILTGGRITSASTELAAKLMAFGMSPERVARTTLNTHDRGGLYVMPQLDAKAVWAAKRHTPRTYTRGVGLLDRFTSLGA</sequence>
<comment type="caution">
    <text evidence="4">The sequence shown here is derived from an EMBL/GenBank/DDBJ whole genome shotgun (WGS) entry which is preliminary data.</text>
</comment>
<dbReference type="GO" id="GO:0016491">
    <property type="term" value="F:oxidoreductase activity"/>
    <property type="evidence" value="ECO:0007669"/>
    <property type="project" value="UniProtKB-KW"/>
</dbReference>
<dbReference type="eggNOG" id="COG0300">
    <property type="taxonomic scope" value="Bacteria"/>
</dbReference>
<accession>E2SCH6</accession>
<dbReference type="PROSITE" id="PS00061">
    <property type="entry name" value="ADH_SHORT"/>
    <property type="match status" value="1"/>
</dbReference>
<dbReference type="STRING" id="585531.HMPREF0063_12138"/>
<proteinExistence type="inferred from homology"/>
<keyword evidence="2" id="KW-0560">Oxidoreductase</keyword>
<dbReference type="Pfam" id="PF00106">
    <property type="entry name" value="adh_short"/>
    <property type="match status" value="1"/>
</dbReference>